<dbReference type="Proteomes" id="UP000187417">
    <property type="component" value="Unassembled WGS sequence"/>
</dbReference>
<evidence type="ECO:0000313" key="2">
    <source>
        <dbReference type="EMBL" id="OKY94258.1"/>
    </source>
</evidence>
<keyword evidence="1" id="KW-1133">Transmembrane helix</keyword>
<dbReference type="EMBL" id="MNQH01000029">
    <property type="protein sequence ID" value="OKY94258.1"/>
    <property type="molecule type" value="Genomic_DNA"/>
</dbReference>
<feature type="transmembrane region" description="Helical" evidence="1">
    <location>
        <begin position="12"/>
        <end position="37"/>
    </location>
</feature>
<protein>
    <submittedName>
        <fullName evidence="2">Uncharacterized protein</fullName>
    </submittedName>
</protein>
<reference evidence="2 3" key="1">
    <citation type="journal article" date="2016" name="Nat. Biotechnol.">
        <title>Measurement of bacterial replication rates in microbial communities.</title>
        <authorList>
            <person name="Brown C.T."/>
            <person name="Olm M.R."/>
            <person name="Thomas B.C."/>
            <person name="Banfield J.F."/>
        </authorList>
    </citation>
    <scope>NUCLEOTIDE SEQUENCE [LARGE SCALE GENOMIC DNA]</scope>
    <source>
        <strain evidence="2">CAG:67_53_122</strain>
    </source>
</reference>
<dbReference type="STRING" id="28117.BHV66_06005"/>
<dbReference type="GeneID" id="73803379"/>
<organism evidence="2 3">
    <name type="scientific">Alistipes putredinis</name>
    <dbReference type="NCBI Taxonomy" id="28117"/>
    <lineage>
        <taxon>Bacteria</taxon>
        <taxon>Pseudomonadati</taxon>
        <taxon>Bacteroidota</taxon>
        <taxon>Bacteroidia</taxon>
        <taxon>Bacteroidales</taxon>
        <taxon>Rikenellaceae</taxon>
        <taxon>Alistipes</taxon>
    </lineage>
</organism>
<dbReference type="AlphaFoldDB" id="A0A1Q6F610"/>
<dbReference type="RefSeq" id="WP_004329139.1">
    <property type="nucleotide sequence ID" value="NZ_BAAFKT010000008.1"/>
</dbReference>
<evidence type="ECO:0000313" key="3">
    <source>
        <dbReference type="Proteomes" id="UP000187417"/>
    </source>
</evidence>
<sequence>MNENQPRRHLITPIVVFGITALIAVVMLLWALVIWLAQLTGSMIWATLILGGVFALIALIVYLVSVRPAVQYISDQLDNIAEMAQIVRSGYNWITDKLNSILCSVLESLLRKL</sequence>
<feature type="transmembrane region" description="Helical" evidence="1">
    <location>
        <begin position="43"/>
        <end position="64"/>
    </location>
</feature>
<keyword evidence="1" id="KW-0812">Transmembrane</keyword>
<keyword evidence="1" id="KW-0472">Membrane</keyword>
<gene>
    <name evidence="2" type="ORF">BHV66_06005</name>
</gene>
<name>A0A1Q6F610_9BACT</name>
<evidence type="ECO:0000256" key="1">
    <source>
        <dbReference type="SAM" id="Phobius"/>
    </source>
</evidence>
<proteinExistence type="predicted"/>
<comment type="caution">
    <text evidence="2">The sequence shown here is derived from an EMBL/GenBank/DDBJ whole genome shotgun (WGS) entry which is preliminary data.</text>
</comment>
<accession>A0A1Q6F610</accession>